<dbReference type="PANTHER" id="PTHR21231:SF8">
    <property type="entry name" value="GPN-LOOP GTPASE 1"/>
    <property type="match status" value="1"/>
</dbReference>
<evidence type="ECO:0000256" key="9">
    <source>
        <dbReference type="RuleBase" id="RU365059"/>
    </source>
</evidence>
<reference evidence="10 11" key="1">
    <citation type="submission" date="2017-03" db="EMBL/GenBank/DDBJ databases">
        <title>Genome of the blue death feigning beetle - Asbolus verrucosus.</title>
        <authorList>
            <person name="Rider S.D."/>
        </authorList>
    </citation>
    <scope>NUCLEOTIDE SEQUENCE [LARGE SCALE GENOMIC DNA]</scope>
    <source>
        <strain evidence="10">Butters</strain>
        <tissue evidence="10">Head and leg muscle</tissue>
    </source>
</reference>
<dbReference type="GO" id="GO:0003924">
    <property type="term" value="F:GTPase activity"/>
    <property type="evidence" value="ECO:0007669"/>
    <property type="project" value="InterPro"/>
</dbReference>
<evidence type="ECO:0000313" key="11">
    <source>
        <dbReference type="Proteomes" id="UP000292052"/>
    </source>
</evidence>
<evidence type="ECO:0000313" key="10">
    <source>
        <dbReference type="EMBL" id="RZB39086.1"/>
    </source>
</evidence>
<dbReference type="FunFam" id="3.40.50.300:FF:000888">
    <property type="entry name" value="GPN-loop GTPase 1"/>
    <property type="match status" value="1"/>
</dbReference>
<dbReference type="InterPro" id="IPR030230">
    <property type="entry name" value="Gpn1/Npa3/XAB1"/>
</dbReference>
<keyword evidence="4 9" id="KW-0378">Hydrolase</keyword>
<keyword evidence="7" id="KW-0539">Nucleus</keyword>
<comment type="function">
    <text evidence="8 9">Small GTPase required for proper nuclear import of RNA polymerase II (RNAPII). May act at an RNAP assembly step prior to nuclear import.</text>
</comment>
<comment type="subunit">
    <text evidence="9">Binds to RNA polymerase II.</text>
</comment>
<comment type="similarity">
    <text evidence="1 9">Belongs to the GPN-loop GTPase family.</text>
</comment>
<dbReference type="Proteomes" id="UP000292052">
    <property type="component" value="Unassembled WGS sequence"/>
</dbReference>
<evidence type="ECO:0000256" key="6">
    <source>
        <dbReference type="ARBA" id="ARBA00023134"/>
    </source>
</evidence>
<name>A0A482V1W3_ASBVE</name>
<comment type="caution">
    <text evidence="10">The sequence shown here is derived from an EMBL/GenBank/DDBJ whole genome shotgun (WGS) entry which is preliminary data.</text>
</comment>
<dbReference type="PANTHER" id="PTHR21231">
    <property type="entry name" value="XPA-BINDING PROTEIN 1-RELATED"/>
    <property type="match status" value="1"/>
</dbReference>
<dbReference type="GO" id="GO:0005525">
    <property type="term" value="F:GTP binding"/>
    <property type="evidence" value="ECO:0007669"/>
    <property type="project" value="UniProtKB-KW"/>
</dbReference>
<evidence type="ECO:0000256" key="4">
    <source>
        <dbReference type="ARBA" id="ARBA00022801"/>
    </source>
</evidence>
<keyword evidence="2 9" id="KW-0963">Cytoplasm</keyword>
<dbReference type="GO" id="GO:0005634">
    <property type="term" value="C:nucleus"/>
    <property type="evidence" value="ECO:0007669"/>
    <property type="project" value="UniProtKB-SubCell"/>
</dbReference>
<evidence type="ECO:0000256" key="5">
    <source>
        <dbReference type="ARBA" id="ARBA00023054"/>
    </source>
</evidence>
<gene>
    <name evidence="10" type="ORF">BDFB_006897</name>
</gene>
<dbReference type="Pfam" id="PF03029">
    <property type="entry name" value="ATP_bind_1"/>
    <property type="match status" value="1"/>
</dbReference>
<evidence type="ECO:0000256" key="1">
    <source>
        <dbReference type="ARBA" id="ARBA00005290"/>
    </source>
</evidence>
<proteinExistence type="inferred from homology"/>
<dbReference type="AlphaFoldDB" id="A0A482V1W3"/>
<dbReference type="GO" id="GO:0005737">
    <property type="term" value="C:cytoplasm"/>
    <property type="evidence" value="ECO:0007669"/>
    <property type="project" value="UniProtKB-SubCell"/>
</dbReference>
<protein>
    <recommendedName>
        <fullName evidence="9">GPN-loop GTPase</fullName>
        <ecNumber evidence="9">3.6.5.-</ecNumber>
    </recommendedName>
</protein>
<organism evidence="10 11">
    <name type="scientific">Asbolus verrucosus</name>
    <name type="common">Desert ironclad beetle</name>
    <dbReference type="NCBI Taxonomy" id="1661398"/>
    <lineage>
        <taxon>Eukaryota</taxon>
        <taxon>Metazoa</taxon>
        <taxon>Ecdysozoa</taxon>
        <taxon>Arthropoda</taxon>
        <taxon>Hexapoda</taxon>
        <taxon>Insecta</taxon>
        <taxon>Pterygota</taxon>
        <taxon>Neoptera</taxon>
        <taxon>Endopterygota</taxon>
        <taxon>Coleoptera</taxon>
        <taxon>Polyphaga</taxon>
        <taxon>Cucujiformia</taxon>
        <taxon>Tenebrionidae</taxon>
        <taxon>Pimeliinae</taxon>
        <taxon>Asbolus</taxon>
    </lineage>
</organism>
<keyword evidence="3 9" id="KW-0547">Nucleotide-binding</keyword>
<dbReference type="CDD" id="cd17870">
    <property type="entry name" value="GPN1"/>
    <property type="match status" value="1"/>
</dbReference>
<dbReference type="STRING" id="1661398.A0A482V1W3"/>
<dbReference type="OrthoDB" id="243313at2759"/>
<dbReference type="InterPro" id="IPR027417">
    <property type="entry name" value="P-loop_NTPase"/>
</dbReference>
<dbReference type="SUPFAM" id="SSF52540">
    <property type="entry name" value="P-loop containing nucleoside triphosphate hydrolases"/>
    <property type="match status" value="1"/>
</dbReference>
<dbReference type="EMBL" id="QDEB01131410">
    <property type="protein sequence ID" value="RZB39086.1"/>
    <property type="molecule type" value="Genomic_DNA"/>
</dbReference>
<dbReference type="PRINTS" id="PR00449">
    <property type="entry name" value="RASTRNSFRMNG"/>
</dbReference>
<dbReference type="EC" id="3.6.5.-" evidence="9"/>
<keyword evidence="5" id="KW-0175">Coiled coil</keyword>
<accession>A0A482V1W3</accession>
<keyword evidence="6 9" id="KW-0342">GTP-binding</keyword>
<evidence type="ECO:0000256" key="7">
    <source>
        <dbReference type="ARBA" id="ARBA00023242"/>
    </source>
</evidence>
<dbReference type="Gene3D" id="3.40.50.300">
    <property type="entry name" value="P-loop containing nucleotide triphosphate hydrolases"/>
    <property type="match status" value="1"/>
</dbReference>
<evidence type="ECO:0000256" key="3">
    <source>
        <dbReference type="ARBA" id="ARBA00022741"/>
    </source>
</evidence>
<evidence type="ECO:0000256" key="8">
    <source>
        <dbReference type="ARBA" id="ARBA00055682"/>
    </source>
</evidence>
<evidence type="ECO:0000256" key="2">
    <source>
        <dbReference type="ARBA" id="ARBA00022490"/>
    </source>
</evidence>
<comment type="subcellular location">
    <subcellularLocation>
        <location evidence="9">Cytoplasm</location>
    </subcellularLocation>
    <subcellularLocation>
        <location evidence="9">Nucleus</location>
    </subcellularLocation>
</comment>
<dbReference type="InterPro" id="IPR004130">
    <property type="entry name" value="Gpn"/>
</dbReference>
<sequence length="367" mass="41495">MEETTQKRPVSLIVLGMAGSGKTSLVTRLTNSPKKPYVINLDPACIHLPYLANIDIRDTVKYKEIMKQYKLGPNGAIVTSLNLFSTKFSEVINFIEKAPHELCVLDTPGQIEVFTWSVSGSIITETLASTLPTVILYVVDCVRSTSPVTFMSNMLYACSILYKTRLPFIVVMNKIDIVDHSYAVDWMNDFESFQQALEADESYISNLTRSMALTLDEFYRNLKVCGVSAATGQGVEDLYKLVEEARVIYETEYRSEWEKIKLQAEAHKLQKSENRAEEQCFQVPAGADFTDVFLRHPGNESSSDSEGEEAPYEGSHTVWLIIIIIKIVTDVDATEEVDTFKRVVQQQREMQIRRAKEAEDKKKLAKS</sequence>
<keyword evidence="11" id="KW-1185">Reference proteome</keyword>